<evidence type="ECO:0000256" key="18">
    <source>
        <dbReference type="SAM" id="Phobius"/>
    </source>
</evidence>
<dbReference type="KEGG" id="mmu:209590"/>
<evidence type="ECO:0000313" key="21">
    <source>
        <dbReference type="MGI" id="MGI:2181693"/>
    </source>
</evidence>
<dbReference type="GO" id="GO:0002230">
    <property type="term" value="P:positive regulation of defense response to virus by host"/>
    <property type="evidence" value="ECO:0007669"/>
    <property type="project" value="Ensembl"/>
</dbReference>
<reference evidence="20" key="3">
    <citation type="submission" date="2011-10" db="UniProtKB">
        <authorList>
            <consortium name="Ensembl"/>
        </authorList>
    </citation>
    <scope>IDENTIFICATION</scope>
    <source>
        <strain evidence="20">C57BL/6J</strain>
    </source>
</reference>
<feature type="transmembrane region" description="Helical" evidence="18">
    <location>
        <begin position="388"/>
        <end position="410"/>
    </location>
</feature>
<dbReference type="AGR" id="MGI:2181693"/>
<dbReference type="VEuPathDB" id="HostDB:ENSMUSG00000049093"/>
<evidence type="ECO:0000313" key="22">
    <source>
        <dbReference type="Proteomes" id="UP000000589"/>
    </source>
</evidence>
<evidence type="ECO:0000256" key="8">
    <source>
        <dbReference type="ARBA" id="ARBA00022737"/>
    </source>
</evidence>
<dbReference type="SMR" id="G5E8U4"/>
<evidence type="ECO:0000256" key="9">
    <source>
        <dbReference type="ARBA" id="ARBA00022859"/>
    </source>
</evidence>
<dbReference type="GO" id="GO:0034341">
    <property type="term" value="P:response to type II interferon"/>
    <property type="evidence" value="ECO:0007669"/>
    <property type="project" value="Ensembl"/>
</dbReference>
<dbReference type="DNASU" id="209590"/>
<keyword evidence="9" id="KW-0391">Immunity</keyword>
<dbReference type="Antibodypedia" id="33405">
    <property type="antibodies" value="548 antibodies from 34 providers"/>
</dbReference>
<proteinExistence type="inferred from homology"/>
<dbReference type="PANTHER" id="PTHR48423">
    <property type="entry name" value="INTERLEUKIN-27 RECEPTOR SUBUNIT ALPHA"/>
    <property type="match status" value="1"/>
</dbReference>
<evidence type="ECO:0000256" key="1">
    <source>
        <dbReference type="ARBA" id="ARBA00004251"/>
    </source>
</evidence>
<evidence type="ECO:0000256" key="3">
    <source>
        <dbReference type="ARBA" id="ARBA00022475"/>
    </source>
</evidence>
<keyword evidence="13" id="KW-0325">Glycoprotein</keyword>
<dbReference type="AlphaFoldDB" id="G5E8U4"/>
<evidence type="ECO:0000256" key="12">
    <source>
        <dbReference type="ARBA" id="ARBA00023170"/>
    </source>
</evidence>
<keyword evidence="8" id="KW-0677">Repeat</keyword>
<sequence length="659" mass="75516">MKREREMRGFYYIWDMSHLTLQLHVVIALYVLFRWCHGGITSINCSGDMWVEPGEIFQMGMNVSIYCQEALKHCRPRNLYFYKNGFKEEFDITRINRTTARIWYKGFSEPHAYMHCTAECPGHFQETLICGKDISSGHPPDAPSNLTCVIYEYSGNMTCTWNTGKPTYIDTKYIVHVKSLETEEEQQYLASSYVKISTDSLQGSRKYLVWVQAVNSLGMENSQQLHVHLDDIVIPSASIISRAETTNDTVPKTIVYWKSKTMIEKVFCEMRYKTTTNQTWSVKEFDANFTYVQQSEFYLEPDSKYVFQVRCQETGKRNWQPWSSPFVHQTSQETGKRNWQPWSSPFVHQTSQTVSQVTAKSSHEPQKMEMLSATIFRGHPASGNHQDIGLLSGMVFLAIMLPIFSLIGIFNRSLRIGIKRKVLLMIPKWLYEDIPNMENSNVAKLLQEKSVFENDNASEQALYVDPVLTEISEISPLEHKPTDYKEERLTGLLETRDCPLGMLSTSSSVVYIPDLNTGYKPQVSNVPPGGNLFINRDERDPTSLETTDDHFARLKTYPNFQFSASSMALLNKTLILDELCLVLNQGEFNSLDIKNSRQEETSIVLQSDSPSETIPAQTLLSDEFVSCLAIGNEDLPSINSYFPQNVLESHFSRISLFQK</sequence>
<protein>
    <recommendedName>
        <fullName evidence="17">Interleukin-23 receptor</fullName>
    </recommendedName>
</protein>
<comment type="function">
    <text evidence="15">Associates with IL12RB1 to form the interleukin-23 receptor. Binds IL23 and mediates T-cells, NK cells and possibly certain macrophage/myeloid cells stimulation probably through activation of the Jak-Stat signaling cascade. IL23 functions in innate and adaptive immunity and may participate in acute response to infection in peripheral tissues. IL23 may be responsible for autoimmune inflammatory diseases and be important for tumorigenesis.</text>
</comment>
<organism evidence="20 22">
    <name type="scientific">Mus musculus</name>
    <name type="common">Mouse</name>
    <dbReference type="NCBI Taxonomy" id="10090"/>
    <lineage>
        <taxon>Eukaryota</taxon>
        <taxon>Metazoa</taxon>
        <taxon>Chordata</taxon>
        <taxon>Craniata</taxon>
        <taxon>Vertebrata</taxon>
        <taxon>Euteleostomi</taxon>
        <taxon>Mammalia</taxon>
        <taxon>Eutheria</taxon>
        <taxon>Euarchontoglires</taxon>
        <taxon>Glires</taxon>
        <taxon>Rodentia</taxon>
        <taxon>Myomorpha</taxon>
        <taxon>Muroidea</taxon>
        <taxon>Muridae</taxon>
        <taxon>Murinae</taxon>
        <taxon>Mus</taxon>
        <taxon>Mus</taxon>
    </lineage>
</organism>
<evidence type="ECO:0000256" key="5">
    <source>
        <dbReference type="ARBA" id="ARBA00022588"/>
    </source>
</evidence>
<dbReference type="InterPro" id="IPR003961">
    <property type="entry name" value="FN3_dom"/>
</dbReference>
<dbReference type="OrthoDB" id="9897281at2759"/>
<dbReference type="Bgee" id="ENSMUSG00000049093">
    <property type="expression patterns" value="Expressed in animal zygote and 10 other cell types or tissues"/>
</dbReference>
<keyword evidence="3" id="KW-1003">Cell membrane</keyword>
<keyword evidence="11 18" id="KW-0472">Membrane</keyword>
<dbReference type="FunFam" id="2.60.40.10:FF:001392">
    <property type="entry name" value="Interleukin 23 receptor"/>
    <property type="match status" value="1"/>
</dbReference>
<dbReference type="Ensembl" id="ENSMUST00000118364.2">
    <property type="protein sequence ID" value="ENSMUSP00000113342.2"/>
    <property type="gene ID" value="ENSMUSG00000049093.10"/>
</dbReference>
<evidence type="ECO:0000256" key="2">
    <source>
        <dbReference type="ARBA" id="ARBA00008921"/>
    </source>
</evidence>
<dbReference type="SUPFAM" id="SSF49265">
    <property type="entry name" value="Fibronectin type III"/>
    <property type="match status" value="2"/>
</dbReference>
<dbReference type="RefSeq" id="NP_653131.3">
    <property type="nucleotide sequence ID" value="NM_144548.2"/>
</dbReference>
<dbReference type="PhylomeDB" id="G5E8U4"/>
<evidence type="ECO:0000256" key="7">
    <source>
        <dbReference type="ARBA" id="ARBA00022729"/>
    </source>
</evidence>
<evidence type="ECO:0000256" key="6">
    <source>
        <dbReference type="ARBA" id="ARBA00022692"/>
    </source>
</evidence>
<dbReference type="GO" id="GO:0032496">
    <property type="term" value="P:response to lipopolysaccharide"/>
    <property type="evidence" value="ECO:0007669"/>
    <property type="project" value="Ensembl"/>
</dbReference>
<dbReference type="UCSC" id="uc009cfp.1">
    <property type="organism name" value="mouse"/>
</dbReference>
<dbReference type="GO" id="GO:0032693">
    <property type="term" value="P:negative regulation of interleukin-10 production"/>
    <property type="evidence" value="ECO:0007669"/>
    <property type="project" value="Ensembl"/>
</dbReference>
<keyword evidence="12" id="KW-0675">Receptor</keyword>
<evidence type="ECO:0000256" key="10">
    <source>
        <dbReference type="ARBA" id="ARBA00022989"/>
    </source>
</evidence>
<keyword evidence="14" id="KW-0395">Inflammatory response</keyword>
<dbReference type="GO" id="GO:0072536">
    <property type="term" value="C:interleukin-23 receptor complex"/>
    <property type="evidence" value="ECO:0007669"/>
    <property type="project" value="Ensembl"/>
</dbReference>
<dbReference type="FunFam" id="2.60.40.10:FF:001364">
    <property type="entry name" value="Interleukin 23 receptor"/>
    <property type="match status" value="1"/>
</dbReference>
<dbReference type="InterPro" id="IPR036116">
    <property type="entry name" value="FN3_sf"/>
</dbReference>
<evidence type="ECO:0000313" key="20">
    <source>
        <dbReference type="Ensembl" id="ENSMUSP00000113342"/>
    </source>
</evidence>
<evidence type="ECO:0000256" key="17">
    <source>
        <dbReference type="ARBA" id="ARBA00071044"/>
    </source>
</evidence>
<dbReference type="GO" id="GO:0009986">
    <property type="term" value="C:cell surface"/>
    <property type="evidence" value="ECO:0007669"/>
    <property type="project" value="Ensembl"/>
</dbReference>
<dbReference type="InterPro" id="IPR052672">
    <property type="entry name" value="Type1_Cytokine_Rcpt_Type2"/>
</dbReference>
<dbReference type="ProteomicsDB" id="338999"/>
<keyword evidence="4" id="KW-0597">Phosphoprotein</keyword>
<dbReference type="GeneID" id="209590"/>
<name>G5E8U4_MOUSE</name>
<dbReference type="InterPro" id="IPR013783">
    <property type="entry name" value="Ig-like_fold"/>
</dbReference>
<accession>G5E8U4</accession>
<gene>
    <name evidence="20 21" type="primary">Il23r</name>
</gene>
<comment type="subunit">
    <text evidence="16">Heterodimer with IL12RB1. In presence of IL23, the heterodimer forms the IL23 receptor. Interacts with JAK2 and in presence of IL23 with STAT3.</text>
</comment>
<dbReference type="GO" id="GO:0042020">
    <property type="term" value="F:interleukin-23 receptor activity"/>
    <property type="evidence" value="ECO:0007669"/>
    <property type="project" value="Ensembl"/>
</dbReference>
<evidence type="ECO:0000259" key="19">
    <source>
        <dbReference type="PROSITE" id="PS50853"/>
    </source>
</evidence>
<reference evidence="22" key="2">
    <citation type="journal article" date="2011" name="PLoS Biol.">
        <title>Modernizing reference genome assemblies.</title>
        <authorList>
            <person name="Church D.M."/>
            <person name="Schneider V.A."/>
            <person name="Graves T."/>
            <person name="Auger K."/>
            <person name="Cunningham F."/>
            <person name="Bouk N."/>
            <person name="Chen H.C."/>
            <person name="Agarwala R."/>
            <person name="McLaren W.M."/>
            <person name="Ritchie G.R."/>
            <person name="Albracht D."/>
            <person name="Kremitzki M."/>
            <person name="Rock S."/>
            <person name="Kotkiewicz H."/>
            <person name="Kremitzki C."/>
            <person name="Wollam A."/>
            <person name="Trani L."/>
            <person name="Fulton L."/>
            <person name="Fulton R."/>
            <person name="Matthews L."/>
            <person name="Whitehead S."/>
            <person name="Chow W."/>
            <person name="Torrance J."/>
            <person name="Dunn M."/>
            <person name="Harden G."/>
            <person name="Threadgold G."/>
            <person name="Wood J."/>
            <person name="Collins J."/>
            <person name="Heath P."/>
            <person name="Griffiths G."/>
            <person name="Pelan S."/>
            <person name="Grafham D."/>
            <person name="Eichler E.E."/>
            <person name="Weinstock G."/>
            <person name="Mardis E.R."/>
            <person name="Wilson R.K."/>
            <person name="Howe K."/>
            <person name="Flicek P."/>
            <person name="Hubbard T."/>
        </authorList>
    </citation>
    <scope>NUCLEOTIDE SEQUENCE [LARGE SCALE GENOMIC DNA]</scope>
    <source>
        <strain evidence="22">C57BL/6J</strain>
    </source>
</reference>
<keyword evidence="10 18" id="KW-1133">Transmembrane helix</keyword>
<dbReference type="PANTHER" id="PTHR48423:SF2">
    <property type="entry name" value="INTERLEUKIN-12 RECEPTOR SUBUNIT BETA-2"/>
    <property type="match status" value="1"/>
</dbReference>
<dbReference type="OMA" id="NWCHGGI"/>
<dbReference type="GO" id="GO:0002827">
    <property type="term" value="P:positive regulation of T-helper 1 type immune response"/>
    <property type="evidence" value="ECO:0007669"/>
    <property type="project" value="Ensembl"/>
</dbReference>
<dbReference type="GO" id="GO:0042019">
    <property type="term" value="F:interleukin-23 binding"/>
    <property type="evidence" value="ECO:0007669"/>
    <property type="project" value="Ensembl"/>
</dbReference>
<feature type="domain" description="Fibronectin type-III" evidence="19">
    <location>
        <begin position="142"/>
        <end position="232"/>
    </location>
</feature>
<dbReference type="Proteomes" id="UP000000589">
    <property type="component" value="Chromosome 6"/>
</dbReference>
<reference evidence="20 22" key="1">
    <citation type="journal article" date="2009" name="PLoS Biol.">
        <title>Lineage-specific biology revealed by a finished genome assembly of the mouse.</title>
        <authorList>
            <consortium name="Mouse Genome Sequencing Consortium"/>
            <person name="Church D.M."/>
            <person name="Goodstadt L."/>
            <person name="Hillier L.W."/>
            <person name="Zody M.C."/>
            <person name="Goldstein S."/>
            <person name="She X."/>
            <person name="Bult C.J."/>
            <person name="Agarwala R."/>
            <person name="Cherry J.L."/>
            <person name="DiCuccio M."/>
            <person name="Hlavina W."/>
            <person name="Kapustin Y."/>
            <person name="Meric P."/>
            <person name="Maglott D."/>
            <person name="Birtle Z."/>
            <person name="Marques A.C."/>
            <person name="Graves T."/>
            <person name="Zhou S."/>
            <person name="Teague B."/>
            <person name="Potamousis K."/>
            <person name="Churas C."/>
            <person name="Place M."/>
            <person name="Herschleb J."/>
            <person name="Runnheim R."/>
            <person name="Forrest D."/>
            <person name="Amos-Landgraf J."/>
            <person name="Schwartz D.C."/>
            <person name="Cheng Z."/>
            <person name="Lindblad-Toh K."/>
            <person name="Eichler E.E."/>
            <person name="Ponting C.P."/>
        </authorList>
    </citation>
    <scope>NUCLEOTIDE SEQUENCE [LARGE SCALE GENOMIC DNA]</scope>
    <source>
        <strain evidence="20 22">C57BL/6J</strain>
    </source>
</reference>
<evidence type="ECO:0000256" key="13">
    <source>
        <dbReference type="ARBA" id="ARBA00023180"/>
    </source>
</evidence>
<dbReference type="BioGRID-ORCS" id="209590">
    <property type="hits" value="3 hits in 77 CRISPR screens"/>
</dbReference>
<evidence type="ECO:0000256" key="4">
    <source>
        <dbReference type="ARBA" id="ARBA00022553"/>
    </source>
</evidence>
<comment type="similarity">
    <text evidence="2">Belongs to the type I cytokine receptor family. Type 2 subfamily.</text>
</comment>
<dbReference type="HOGENOM" id="CLU_029854_0_0_1"/>
<evidence type="ECO:0000256" key="16">
    <source>
        <dbReference type="ARBA" id="ARBA00064599"/>
    </source>
</evidence>
<keyword evidence="22" id="KW-1185">Reference proteome</keyword>
<evidence type="ECO:0000256" key="15">
    <source>
        <dbReference type="ARBA" id="ARBA00058776"/>
    </source>
</evidence>
<keyword evidence="5" id="KW-0399">Innate immunity</keyword>
<evidence type="ECO:0000256" key="11">
    <source>
        <dbReference type="ARBA" id="ARBA00023136"/>
    </source>
</evidence>
<dbReference type="Gene3D" id="2.60.40.10">
    <property type="entry name" value="Immunoglobulins"/>
    <property type="match status" value="2"/>
</dbReference>
<keyword evidence="6 18" id="KW-0812">Transmembrane</keyword>
<keyword evidence="7" id="KW-0732">Signal</keyword>
<dbReference type="GO" id="GO:0032729">
    <property type="term" value="P:positive regulation of type II interferon production"/>
    <property type="evidence" value="ECO:0007669"/>
    <property type="project" value="Ensembl"/>
</dbReference>
<comment type="subcellular location">
    <subcellularLocation>
        <location evidence="1">Cell membrane</location>
        <topology evidence="1">Single-pass type I membrane protein</topology>
    </subcellularLocation>
</comment>
<dbReference type="GeneTree" id="ENSGT00530000064198"/>
<dbReference type="GO" id="GO:0006954">
    <property type="term" value="P:inflammatory response"/>
    <property type="evidence" value="ECO:0007669"/>
    <property type="project" value="UniProtKB-KW"/>
</dbReference>
<dbReference type="CDD" id="cd00063">
    <property type="entry name" value="FN3"/>
    <property type="match status" value="1"/>
</dbReference>
<dbReference type="GO" id="GO:0032735">
    <property type="term" value="P:positive regulation of interleukin-12 production"/>
    <property type="evidence" value="ECO:0007669"/>
    <property type="project" value="Ensembl"/>
</dbReference>
<dbReference type="CTD" id="149233"/>
<dbReference type="MGI" id="MGI:2181693">
    <property type="gene designation" value="Il23r"/>
</dbReference>
<dbReference type="PROSITE" id="PS50853">
    <property type="entry name" value="FN3"/>
    <property type="match status" value="1"/>
</dbReference>
<evidence type="ECO:0000256" key="14">
    <source>
        <dbReference type="ARBA" id="ARBA00023198"/>
    </source>
</evidence>
<dbReference type="GO" id="GO:0005143">
    <property type="term" value="F:interleukin-12 receptor binding"/>
    <property type="evidence" value="ECO:0007669"/>
    <property type="project" value="Ensembl"/>
</dbReference>